<dbReference type="RefSeq" id="WP_079566597.1">
    <property type="nucleotide sequence ID" value="NZ_LT670818.1"/>
</dbReference>
<feature type="signal peptide" evidence="2">
    <location>
        <begin position="1"/>
        <end position="23"/>
    </location>
</feature>
<feature type="region of interest" description="Disordered" evidence="1">
    <location>
        <begin position="46"/>
        <end position="90"/>
    </location>
</feature>
<evidence type="ECO:0008006" key="5">
    <source>
        <dbReference type="Google" id="ProtNLM"/>
    </source>
</evidence>
<evidence type="ECO:0000313" key="4">
    <source>
        <dbReference type="Proteomes" id="UP000190675"/>
    </source>
</evidence>
<dbReference type="EMBL" id="LT670818">
    <property type="protein sequence ID" value="SHG54383.1"/>
    <property type="molecule type" value="Genomic_DNA"/>
</dbReference>
<feature type="compositionally biased region" description="Polar residues" evidence="1">
    <location>
        <begin position="56"/>
        <end position="66"/>
    </location>
</feature>
<name>A0A1M5KQC7_9BRAD</name>
<reference evidence="3 4" key="1">
    <citation type="submission" date="2016-11" db="EMBL/GenBank/DDBJ databases">
        <authorList>
            <person name="Jaros S."/>
            <person name="Januszkiewicz K."/>
            <person name="Wedrychowicz H."/>
        </authorList>
    </citation>
    <scope>NUCLEOTIDE SEQUENCE [LARGE SCALE GENOMIC DNA]</scope>
    <source>
        <strain evidence="3 4">GAS242</strain>
    </source>
</reference>
<evidence type="ECO:0000256" key="1">
    <source>
        <dbReference type="SAM" id="MobiDB-lite"/>
    </source>
</evidence>
<evidence type="ECO:0000313" key="3">
    <source>
        <dbReference type="EMBL" id="SHG54383.1"/>
    </source>
</evidence>
<feature type="compositionally biased region" description="Low complexity" evidence="1">
    <location>
        <begin position="79"/>
        <end position="90"/>
    </location>
</feature>
<feature type="chain" id="PRO_5012206291" description="Pentapeptide MXKDX repeat protein" evidence="2">
    <location>
        <begin position="24"/>
        <end position="90"/>
    </location>
</feature>
<gene>
    <name evidence="3" type="ORF">SAMN05444169_2973</name>
</gene>
<proteinExistence type="predicted"/>
<evidence type="ECO:0000256" key="2">
    <source>
        <dbReference type="SAM" id="SignalP"/>
    </source>
</evidence>
<sequence length="90" mass="9676">MISKVVSAAAVAALMFAAAPASAMKMASCNQKNMDKADAMLMKMPDGENKTMGMQEMTSAKSSMSQKDMPGCQDHMNKAMKMGMMKSKKK</sequence>
<protein>
    <recommendedName>
        <fullName evidence="5">Pentapeptide MXKDX repeat protein</fullName>
    </recommendedName>
</protein>
<accession>A0A1M5KQC7</accession>
<dbReference type="AlphaFoldDB" id="A0A1M5KQC7"/>
<organism evidence="3 4">
    <name type="scientific">Bradyrhizobium erythrophlei</name>
    <dbReference type="NCBI Taxonomy" id="1437360"/>
    <lineage>
        <taxon>Bacteria</taxon>
        <taxon>Pseudomonadati</taxon>
        <taxon>Pseudomonadota</taxon>
        <taxon>Alphaproteobacteria</taxon>
        <taxon>Hyphomicrobiales</taxon>
        <taxon>Nitrobacteraceae</taxon>
        <taxon>Bradyrhizobium</taxon>
    </lineage>
</organism>
<dbReference type="Proteomes" id="UP000190675">
    <property type="component" value="Chromosome I"/>
</dbReference>
<keyword evidence="2" id="KW-0732">Signal</keyword>